<gene>
    <name evidence="1" type="ORF">PBR20603_04499</name>
</gene>
<evidence type="ECO:0000313" key="1">
    <source>
        <dbReference type="EMBL" id="VVE90514.1"/>
    </source>
</evidence>
<dbReference type="Proteomes" id="UP000382040">
    <property type="component" value="Unassembled WGS sequence"/>
</dbReference>
<dbReference type="EMBL" id="CABPST010000016">
    <property type="protein sequence ID" value="VVE90514.1"/>
    <property type="molecule type" value="Genomic_DNA"/>
</dbReference>
<reference evidence="1 2" key="1">
    <citation type="submission" date="2019-08" db="EMBL/GenBank/DDBJ databases">
        <authorList>
            <person name="Peeters C."/>
        </authorList>
    </citation>
    <scope>NUCLEOTIDE SEQUENCE [LARGE SCALE GENOMIC DNA]</scope>
    <source>
        <strain evidence="1 2">LMG 20603</strain>
    </source>
</reference>
<dbReference type="RefSeq" id="WP_150561647.1">
    <property type="nucleotide sequence ID" value="NZ_CABPST010000016.1"/>
</dbReference>
<name>A0A5E5BY85_9BURK</name>
<keyword evidence="2" id="KW-1185">Reference proteome</keyword>
<sequence length="150" mass="16064">MLRNSFPGVGALLIGVLFCCIGSVSHAGGAAEDHVSPAQQRRINAGIAKLRLSEERSIAQGWGAAKQVAEFICRPSAQPAIAEKLKGVDRVFLGTDAADSLTLLKARKLVGVGRARFEGGWRDFSFECLMDPRTAKVEKFLVLITPPSTV</sequence>
<evidence type="ECO:0008006" key="3">
    <source>
        <dbReference type="Google" id="ProtNLM"/>
    </source>
</evidence>
<protein>
    <recommendedName>
        <fullName evidence="3">DUF930 domain-containing protein</fullName>
    </recommendedName>
</protein>
<proteinExistence type="predicted"/>
<dbReference type="OrthoDB" id="122556at2"/>
<accession>A0A5E5BY85</accession>
<dbReference type="AlphaFoldDB" id="A0A5E5BY85"/>
<organism evidence="1 2">
    <name type="scientific">Pandoraea bronchicola</name>
    <dbReference type="NCBI Taxonomy" id="2508287"/>
    <lineage>
        <taxon>Bacteria</taxon>
        <taxon>Pseudomonadati</taxon>
        <taxon>Pseudomonadota</taxon>
        <taxon>Betaproteobacteria</taxon>
        <taxon>Burkholderiales</taxon>
        <taxon>Burkholderiaceae</taxon>
        <taxon>Pandoraea</taxon>
    </lineage>
</organism>
<evidence type="ECO:0000313" key="2">
    <source>
        <dbReference type="Proteomes" id="UP000382040"/>
    </source>
</evidence>